<organism evidence="1 2">
    <name type="scientific">Clostridium tetani</name>
    <dbReference type="NCBI Taxonomy" id="1513"/>
    <lineage>
        <taxon>Bacteria</taxon>
        <taxon>Bacillati</taxon>
        <taxon>Bacillota</taxon>
        <taxon>Clostridia</taxon>
        <taxon>Eubacteriales</taxon>
        <taxon>Clostridiaceae</taxon>
        <taxon>Clostridium</taxon>
    </lineage>
</organism>
<protein>
    <recommendedName>
        <fullName evidence="3">Lipoprotein</fullName>
    </recommendedName>
</protein>
<evidence type="ECO:0008006" key="3">
    <source>
        <dbReference type="Google" id="ProtNLM"/>
    </source>
</evidence>
<dbReference type="RefSeq" id="WP_164969063.1">
    <property type="nucleotide sequence ID" value="NZ_QMAU01000024.1"/>
</dbReference>
<gene>
    <name evidence="1" type="ORF">DP131_05455</name>
</gene>
<sequence>MKKLLITIIIIFSFSLGGCSSNDKEVKKDNKNIRNIEEHSNKINLQDEKVKFIINEMEPDKSKPFKLGMSIDRVKSILEKNNIKIDNEIEITSDFNDKHFGDKELSTESIIFDFDKKYNKLYAITSTKDINTSLDLKIGDSIDKMKKLYGISYDEKSTSDGELYLYNMKNYYFFVYTEDGKVVKWGIENITDKNIRNIEEHSNKINLQDEKVKFIINEMEPDKS</sequence>
<reference evidence="1 2" key="1">
    <citation type="submission" date="2018-06" db="EMBL/GenBank/DDBJ databases">
        <title>Genome conservation of Clostridium tetani.</title>
        <authorList>
            <person name="Bruggemann H."/>
            <person name="Popoff M.R."/>
        </authorList>
    </citation>
    <scope>NUCLEOTIDE SEQUENCE [LARGE SCALE GENOMIC DNA]</scope>
    <source>
        <strain evidence="1 2">63.05</strain>
    </source>
</reference>
<dbReference type="EMBL" id="QMAU01000024">
    <property type="protein sequence ID" value="RXI57165.1"/>
    <property type="molecule type" value="Genomic_DNA"/>
</dbReference>
<feature type="non-terminal residue" evidence="1">
    <location>
        <position position="224"/>
    </location>
</feature>
<dbReference type="PROSITE" id="PS51257">
    <property type="entry name" value="PROKAR_LIPOPROTEIN"/>
    <property type="match status" value="1"/>
</dbReference>
<proteinExistence type="predicted"/>
<accession>A0ABY0ETG9</accession>
<evidence type="ECO:0000313" key="2">
    <source>
        <dbReference type="Proteomes" id="UP000290273"/>
    </source>
</evidence>
<comment type="caution">
    <text evidence="1">The sequence shown here is derived from an EMBL/GenBank/DDBJ whole genome shotgun (WGS) entry which is preliminary data.</text>
</comment>
<evidence type="ECO:0000313" key="1">
    <source>
        <dbReference type="EMBL" id="RXI57165.1"/>
    </source>
</evidence>
<name>A0ABY0ETG9_CLOTA</name>
<dbReference type="Proteomes" id="UP000290273">
    <property type="component" value="Unassembled WGS sequence"/>
</dbReference>